<name>A0A3R8QPL3_9CORY</name>
<keyword evidence="6" id="KW-1185">Reference proteome</keyword>
<dbReference type="RefSeq" id="WP_083825969.1">
    <property type="nucleotide sequence ID" value="NZ_JBHYBM010000105.1"/>
</dbReference>
<dbReference type="Pfam" id="PF01593">
    <property type="entry name" value="Amino_oxidase"/>
    <property type="match status" value="1"/>
</dbReference>
<evidence type="ECO:0000256" key="1">
    <source>
        <dbReference type="ARBA" id="ARBA00001974"/>
    </source>
</evidence>
<evidence type="ECO:0000313" key="5">
    <source>
        <dbReference type="EMBL" id="RRQ05231.1"/>
    </source>
</evidence>
<feature type="domain" description="Amine oxidase" evidence="4">
    <location>
        <begin position="25"/>
        <end position="287"/>
    </location>
</feature>
<protein>
    <submittedName>
        <fullName evidence="5">Oxidoreductase</fullName>
    </submittedName>
</protein>
<dbReference type="InterPro" id="IPR036188">
    <property type="entry name" value="FAD/NAD-bd_sf"/>
</dbReference>
<accession>A0A3R8QPL3</accession>
<dbReference type="OrthoDB" id="9767561at2"/>
<proteinExistence type="predicted"/>
<dbReference type="PRINTS" id="PR00757">
    <property type="entry name" value="AMINEOXDASEF"/>
</dbReference>
<comment type="caution">
    <text evidence="5">The sequence shown here is derived from an EMBL/GenBank/DDBJ whole genome shotgun (WGS) entry which is preliminary data.</text>
</comment>
<dbReference type="GO" id="GO:0016491">
    <property type="term" value="F:oxidoreductase activity"/>
    <property type="evidence" value="ECO:0007669"/>
    <property type="project" value="UniProtKB-KW"/>
</dbReference>
<dbReference type="Gene3D" id="3.50.50.60">
    <property type="entry name" value="FAD/NAD(P)-binding domain"/>
    <property type="match status" value="2"/>
</dbReference>
<evidence type="ECO:0000256" key="2">
    <source>
        <dbReference type="ARBA" id="ARBA00023002"/>
    </source>
</evidence>
<comment type="cofactor">
    <cofactor evidence="1">
        <name>FAD</name>
        <dbReference type="ChEBI" id="CHEBI:57692"/>
    </cofactor>
</comment>
<evidence type="ECO:0000259" key="4">
    <source>
        <dbReference type="Pfam" id="PF01593"/>
    </source>
</evidence>
<evidence type="ECO:0000313" key="6">
    <source>
        <dbReference type="Proteomes" id="UP000278422"/>
    </source>
</evidence>
<evidence type="ECO:0000256" key="3">
    <source>
        <dbReference type="PIRSR" id="PIRSR601613-1"/>
    </source>
</evidence>
<dbReference type="AlphaFoldDB" id="A0A3R8QPL3"/>
<dbReference type="EMBL" id="PQNQ01000004">
    <property type="protein sequence ID" value="RRQ05231.1"/>
    <property type="molecule type" value="Genomic_DNA"/>
</dbReference>
<dbReference type="SUPFAM" id="SSF51905">
    <property type="entry name" value="FAD/NAD(P)-binding domain"/>
    <property type="match status" value="1"/>
</dbReference>
<dbReference type="InterPro" id="IPR002937">
    <property type="entry name" value="Amino_oxidase"/>
</dbReference>
<feature type="binding site" evidence="3">
    <location>
        <begin position="44"/>
        <end position="45"/>
    </location>
    <ligand>
        <name>FAD</name>
        <dbReference type="ChEBI" id="CHEBI:57692"/>
    </ligand>
</feature>
<organism evidence="5 6">
    <name type="scientific">Corynebacterium bovis</name>
    <dbReference type="NCBI Taxonomy" id="36808"/>
    <lineage>
        <taxon>Bacteria</taxon>
        <taxon>Bacillati</taxon>
        <taxon>Actinomycetota</taxon>
        <taxon>Actinomycetes</taxon>
        <taxon>Mycobacteriales</taxon>
        <taxon>Corynebacteriaceae</taxon>
        <taxon>Corynebacterium</taxon>
    </lineage>
</organism>
<reference evidence="5 6" key="1">
    <citation type="submission" date="2018-01" db="EMBL/GenBank/DDBJ databases">
        <title>Twenty Corynebacterium bovis Genomes.</title>
        <authorList>
            <person name="Gulvik C.A."/>
        </authorList>
    </citation>
    <scope>NUCLEOTIDE SEQUENCE [LARGE SCALE GENOMIC DNA]</scope>
    <source>
        <strain evidence="5 6">16-2004</strain>
    </source>
</reference>
<keyword evidence="2" id="KW-0560">Oxidoreductase</keyword>
<sequence length="459" mass="48418">MAPAVTEQQTAHPVTDVAVIGAGAAGLAAARTLRAAGVGCTVLEASGRVGGRIGSERVGDVTVDRGFQTVNSWYPAVKEVLKPGEYSSLGIRSFLPAVQCVTPDGLAMFGDPVRAPQLVPTLLRSRIRAALSARDAFHLQRWLGREVRHRSSLEVRPVTDRTVDRDRAVGDSLDARRITGDTRRYVINPVLEALLMDPAFETSERLARWEIVAVLRGALGLPDNGMSELAVALGRIPGVGIDLHSPVAGLEQDDDGVTLRVADADGTADRTLRCRYAVVATEQAHTARLLGLPVQPARGMTTWWFLADGAAGDGASTTGRTTDGGRLPVITVDGSDRTQLTSVAEVTAVVPSYAPGRSLVQASVVHREGVACPDDRTVRDQAASLLGGTAASWELVTRHDCPRAVPVVPPGRRFHCGDADVTHGRRVVLAGDHTASPSIDGALRSGQRAARIVTGLLGA</sequence>
<dbReference type="InterPro" id="IPR001613">
    <property type="entry name" value="Flavin_amine_oxidase"/>
</dbReference>
<dbReference type="PANTHER" id="PTHR42841">
    <property type="entry name" value="AMINE OXIDASE"/>
    <property type="match status" value="1"/>
</dbReference>
<dbReference type="Proteomes" id="UP000278422">
    <property type="component" value="Unassembled WGS sequence"/>
</dbReference>
<gene>
    <name evidence="5" type="ORF">CXF42_02535</name>
</gene>